<keyword evidence="5 10" id="KW-0276">Fatty acid metabolism</keyword>
<dbReference type="GO" id="GO:0042761">
    <property type="term" value="P:very long-chain fatty acid biosynthetic process"/>
    <property type="evidence" value="ECO:0007669"/>
    <property type="project" value="TreeGrafter"/>
</dbReference>
<organism evidence="11 12">
    <name type="scientific">Psylliodes chrysocephalus</name>
    <dbReference type="NCBI Taxonomy" id="3402493"/>
    <lineage>
        <taxon>Eukaryota</taxon>
        <taxon>Metazoa</taxon>
        <taxon>Ecdysozoa</taxon>
        <taxon>Arthropoda</taxon>
        <taxon>Hexapoda</taxon>
        <taxon>Insecta</taxon>
        <taxon>Pterygota</taxon>
        <taxon>Neoptera</taxon>
        <taxon>Endopterygota</taxon>
        <taxon>Coleoptera</taxon>
        <taxon>Polyphaga</taxon>
        <taxon>Cucujiformia</taxon>
        <taxon>Chrysomeloidea</taxon>
        <taxon>Chrysomelidae</taxon>
        <taxon>Galerucinae</taxon>
        <taxon>Alticini</taxon>
        <taxon>Psylliodes</taxon>
    </lineage>
</organism>
<sequence length="288" mass="34071">MESFSSLDGFHQILNKYEDPRIRNWFMMPSPLPTIAITVVYLFLVKISLPAYMKDRKPYQFKNFVFIYNFAQVIFSSWLFYGFLAGGWYSPKYSLECFEPRADKNMIFVAYMYYLSKFTEFIDTILFVLRKKDNQVTTLHLYHHCVMPISSWLAVKYVPDSTMTFLGLINSFIHIVMYSYYMLSAFGPKMQKYLWWKKYVTVLQLIQFVLSLVNSAQAALFGCLPTAISFWNMLQSTLFFMMFFDFYKHTYKEKKLPTKPTKSNGTAHTNGLKHIDINENDIKCDKKL</sequence>
<keyword evidence="6 10" id="KW-1133">Transmembrane helix</keyword>
<dbReference type="Pfam" id="PF01151">
    <property type="entry name" value="ELO"/>
    <property type="match status" value="1"/>
</dbReference>
<dbReference type="InterPro" id="IPR002076">
    <property type="entry name" value="ELO_fam"/>
</dbReference>
<evidence type="ECO:0000256" key="1">
    <source>
        <dbReference type="ARBA" id="ARBA00004141"/>
    </source>
</evidence>
<dbReference type="EC" id="2.3.1.199" evidence="10"/>
<evidence type="ECO:0000256" key="2">
    <source>
        <dbReference type="ARBA" id="ARBA00022516"/>
    </source>
</evidence>
<dbReference type="GO" id="GO:0034626">
    <property type="term" value="P:fatty acid elongation, polyunsaturated fatty acid"/>
    <property type="evidence" value="ECO:0007669"/>
    <property type="project" value="TreeGrafter"/>
</dbReference>
<keyword evidence="3 10" id="KW-0808">Transferase</keyword>
<dbReference type="Proteomes" id="UP001153636">
    <property type="component" value="Chromosome 3"/>
</dbReference>
<keyword evidence="12" id="KW-1185">Reference proteome</keyword>
<comment type="similarity">
    <text evidence="10">Belongs to the ELO family.</text>
</comment>
<comment type="subcellular location">
    <subcellularLocation>
        <location evidence="1">Membrane</location>
        <topology evidence="1">Multi-pass membrane protein</topology>
    </subcellularLocation>
</comment>
<dbReference type="GO" id="GO:0019367">
    <property type="term" value="P:fatty acid elongation, saturated fatty acid"/>
    <property type="evidence" value="ECO:0007669"/>
    <property type="project" value="TreeGrafter"/>
</dbReference>
<keyword evidence="8 10" id="KW-0472">Membrane</keyword>
<dbReference type="PANTHER" id="PTHR11157:SF69">
    <property type="entry name" value="ELONGATION OF VERY LONG CHAIN FATTY ACIDS PROTEIN 7"/>
    <property type="match status" value="1"/>
</dbReference>
<feature type="transmembrane region" description="Helical" evidence="10">
    <location>
        <begin position="228"/>
        <end position="247"/>
    </location>
</feature>
<dbReference type="GO" id="GO:0030148">
    <property type="term" value="P:sphingolipid biosynthetic process"/>
    <property type="evidence" value="ECO:0007669"/>
    <property type="project" value="TreeGrafter"/>
</dbReference>
<evidence type="ECO:0000313" key="11">
    <source>
        <dbReference type="EMBL" id="CAH1108372.1"/>
    </source>
</evidence>
<evidence type="ECO:0000256" key="7">
    <source>
        <dbReference type="ARBA" id="ARBA00023098"/>
    </source>
</evidence>
<dbReference type="EMBL" id="OV651815">
    <property type="protein sequence ID" value="CAH1108372.1"/>
    <property type="molecule type" value="Genomic_DNA"/>
</dbReference>
<evidence type="ECO:0000313" key="12">
    <source>
        <dbReference type="Proteomes" id="UP001153636"/>
    </source>
</evidence>
<feature type="transmembrane region" description="Helical" evidence="10">
    <location>
        <begin position="108"/>
        <end position="129"/>
    </location>
</feature>
<feature type="transmembrane region" description="Helical" evidence="10">
    <location>
        <begin position="141"/>
        <end position="159"/>
    </location>
</feature>
<feature type="transmembrane region" description="Helical" evidence="10">
    <location>
        <begin position="25"/>
        <end position="44"/>
    </location>
</feature>
<gene>
    <name evidence="11" type="ORF">PSYICH_LOCUS9346</name>
</gene>
<name>A0A9P0CRY0_9CUCU</name>
<keyword evidence="7 10" id="KW-0443">Lipid metabolism</keyword>
<proteinExistence type="inferred from homology"/>
<evidence type="ECO:0000256" key="9">
    <source>
        <dbReference type="ARBA" id="ARBA00023160"/>
    </source>
</evidence>
<evidence type="ECO:0000256" key="6">
    <source>
        <dbReference type="ARBA" id="ARBA00022989"/>
    </source>
</evidence>
<protein>
    <recommendedName>
        <fullName evidence="10">Elongation of very long chain fatty acids protein</fullName>
        <ecNumber evidence="10">2.3.1.199</ecNumber>
    </recommendedName>
    <alternativeName>
        <fullName evidence="10">Very-long-chain 3-oxoacyl-CoA synthase</fullName>
    </alternativeName>
</protein>
<comment type="catalytic activity">
    <reaction evidence="10">
        <text>a very-long-chain acyl-CoA + malonyl-CoA + H(+) = a very-long-chain 3-oxoacyl-CoA + CO2 + CoA</text>
        <dbReference type="Rhea" id="RHEA:32727"/>
        <dbReference type="ChEBI" id="CHEBI:15378"/>
        <dbReference type="ChEBI" id="CHEBI:16526"/>
        <dbReference type="ChEBI" id="CHEBI:57287"/>
        <dbReference type="ChEBI" id="CHEBI:57384"/>
        <dbReference type="ChEBI" id="CHEBI:90725"/>
        <dbReference type="ChEBI" id="CHEBI:90736"/>
        <dbReference type="EC" id="2.3.1.199"/>
    </reaction>
</comment>
<feature type="transmembrane region" description="Helical" evidence="10">
    <location>
        <begin position="165"/>
        <end position="187"/>
    </location>
</feature>
<evidence type="ECO:0000256" key="4">
    <source>
        <dbReference type="ARBA" id="ARBA00022692"/>
    </source>
</evidence>
<dbReference type="PANTHER" id="PTHR11157">
    <property type="entry name" value="FATTY ACID ACYL TRANSFERASE-RELATED"/>
    <property type="match status" value="1"/>
</dbReference>
<reference evidence="11" key="1">
    <citation type="submission" date="2022-01" db="EMBL/GenBank/DDBJ databases">
        <authorList>
            <person name="King R."/>
        </authorList>
    </citation>
    <scope>NUCLEOTIDE SEQUENCE</scope>
</reference>
<dbReference type="GO" id="GO:0005789">
    <property type="term" value="C:endoplasmic reticulum membrane"/>
    <property type="evidence" value="ECO:0007669"/>
    <property type="project" value="TreeGrafter"/>
</dbReference>
<feature type="transmembrane region" description="Helical" evidence="10">
    <location>
        <begin position="199"/>
        <end position="222"/>
    </location>
</feature>
<evidence type="ECO:0000256" key="3">
    <source>
        <dbReference type="ARBA" id="ARBA00022679"/>
    </source>
</evidence>
<evidence type="ECO:0000256" key="10">
    <source>
        <dbReference type="RuleBase" id="RU361115"/>
    </source>
</evidence>
<feature type="transmembrane region" description="Helical" evidence="10">
    <location>
        <begin position="65"/>
        <end position="88"/>
    </location>
</feature>
<evidence type="ECO:0000256" key="5">
    <source>
        <dbReference type="ARBA" id="ARBA00022832"/>
    </source>
</evidence>
<keyword evidence="2 10" id="KW-0444">Lipid biosynthesis</keyword>
<keyword evidence="9 10" id="KW-0275">Fatty acid biosynthesis</keyword>
<dbReference type="GO" id="GO:0009922">
    <property type="term" value="F:fatty acid elongase activity"/>
    <property type="evidence" value="ECO:0007669"/>
    <property type="project" value="UniProtKB-EC"/>
</dbReference>
<accession>A0A9P0CRY0</accession>
<keyword evidence="4 10" id="KW-0812">Transmembrane</keyword>
<evidence type="ECO:0000256" key="8">
    <source>
        <dbReference type="ARBA" id="ARBA00023136"/>
    </source>
</evidence>
<dbReference type="GO" id="GO:0034625">
    <property type="term" value="P:fatty acid elongation, monounsaturated fatty acid"/>
    <property type="evidence" value="ECO:0007669"/>
    <property type="project" value="TreeGrafter"/>
</dbReference>
<dbReference type="AlphaFoldDB" id="A0A9P0CRY0"/>